<organism evidence="7 8">
    <name type="scientific">Nepenthes gracilis</name>
    <name type="common">Slender pitcher plant</name>
    <dbReference type="NCBI Taxonomy" id="150966"/>
    <lineage>
        <taxon>Eukaryota</taxon>
        <taxon>Viridiplantae</taxon>
        <taxon>Streptophyta</taxon>
        <taxon>Embryophyta</taxon>
        <taxon>Tracheophyta</taxon>
        <taxon>Spermatophyta</taxon>
        <taxon>Magnoliopsida</taxon>
        <taxon>eudicotyledons</taxon>
        <taxon>Gunneridae</taxon>
        <taxon>Pentapetalae</taxon>
        <taxon>Caryophyllales</taxon>
        <taxon>Nepenthaceae</taxon>
        <taxon>Nepenthes</taxon>
    </lineage>
</organism>
<dbReference type="SUPFAM" id="SSF47473">
    <property type="entry name" value="EF-hand"/>
    <property type="match status" value="1"/>
</dbReference>
<dbReference type="PANTHER" id="PTHR10891">
    <property type="entry name" value="EF-HAND CALCIUM-BINDING DOMAIN CONTAINING PROTEIN"/>
    <property type="match status" value="1"/>
</dbReference>
<keyword evidence="8" id="KW-1185">Reference proteome</keyword>
<dbReference type="InterPro" id="IPR002048">
    <property type="entry name" value="EF_hand_dom"/>
</dbReference>
<comment type="similarity">
    <text evidence="2">Belongs to the calmodulin family.</text>
</comment>
<sequence length="149" mass="17020">MYPDGLERVFQMFDRNGDGRITRKELSDTLKNLGIYIPDTELMQMIEKIDVNRDGCVDIEEFGALYRTIMEERDEEEDTRDAFNVFDQNGDGFITVEELGSVLQSFGMKQGRTIEDCKKMINKVDVDGDGKVSYQEFKQMMNGGGFAAL</sequence>
<reference evidence="7" key="1">
    <citation type="submission" date="2023-05" db="EMBL/GenBank/DDBJ databases">
        <title>Nepenthes gracilis genome sequencing.</title>
        <authorList>
            <person name="Fukushima K."/>
        </authorList>
    </citation>
    <scope>NUCLEOTIDE SEQUENCE</scope>
    <source>
        <strain evidence="7">SING2019-196</strain>
    </source>
</reference>
<gene>
    <name evidence="7" type="ORF">Nepgr_029792</name>
</gene>
<feature type="domain" description="EF-hand" evidence="6">
    <location>
        <begin position="1"/>
        <end position="36"/>
    </location>
</feature>
<dbReference type="FunFam" id="1.10.238.10:FF:000089">
    <property type="entry name" value="calmodulin-like protein 3"/>
    <property type="match status" value="1"/>
</dbReference>
<dbReference type="AlphaFoldDB" id="A0AAD3TF19"/>
<feature type="domain" description="EF-hand" evidence="6">
    <location>
        <begin position="74"/>
        <end position="109"/>
    </location>
</feature>
<name>A0AAD3TF19_NEPGR</name>
<evidence type="ECO:0000313" key="8">
    <source>
        <dbReference type="Proteomes" id="UP001279734"/>
    </source>
</evidence>
<evidence type="ECO:0000256" key="1">
    <source>
        <dbReference type="ARBA" id="ARBA00003291"/>
    </source>
</evidence>
<dbReference type="CDD" id="cd00051">
    <property type="entry name" value="EFh"/>
    <property type="match status" value="1"/>
</dbReference>
<evidence type="ECO:0000256" key="2">
    <source>
        <dbReference type="ARBA" id="ARBA00009763"/>
    </source>
</evidence>
<dbReference type="PROSITE" id="PS50222">
    <property type="entry name" value="EF_HAND_2"/>
    <property type="match status" value="4"/>
</dbReference>
<dbReference type="EMBL" id="BSYO01000033">
    <property type="protein sequence ID" value="GMH27949.1"/>
    <property type="molecule type" value="Genomic_DNA"/>
</dbReference>
<protein>
    <recommendedName>
        <fullName evidence="6">EF-hand domain-containing protein</fullName>
    </recommendedName>
</protein>
<feature type="domain" description="EF-hand" evidence="6">
    <location>
        <begin position="112"/>
        <end position="147"/>
    </location>
</feature>
<dbReference type="InterPro" id="IPR018247">
    <property type="entry name" value="EF_Hand_1_Ca_BS"/>
</dbReference>
<keyword evidence="5" id="KW-0106">Calcium</keyword>
<dbReference type="Pfam" id="PF13499">
    <property type="entry name" value="EF-hand_7"/>
    <property type="match status" value="2"/>
</dbReference>
<dbReference type="Gene3D" id="1.10.238.10">
    <property type="entry name" value="EF-hand"/>
    <property type="match status" value="2"/>
</dbReference>
<evidence type="ECO:0000256" key="3">
    <source>
        <dbReference type="ARBA" id="ARBA00022723"/>
    </source>
</evidence>
<dbReference type="GO" id="GO:0005509">
    <property type="term" value="F:calcium ion binding"/>
    <property type="evidence" value="ECO:0007669"/>
    <property type="project" value="InterPro"/>
</dbReference>
<comment type="caution">
    <text evidence="7">The sequence shown here is derived from an EMBL/GenBank/DDBJ whole genome shotgun (WGS) entry which is preliminary data.</text>
</comment>
<accession>A0AAD3TF19</accession>
<dbReference type="InterPro" id="IPR011992">
    <property type="entry name" value="EF-hand-dom_pair"/>
</dbReference>
<dbReference type="GO" id="GO:0005737">
    <property type="term" value="C:cytoplasm"/>
    <property type="evidence" value="ECO:0007669"/>
    <property type="project" value="UniProtKB-ARBA"/>
</dbReference>
<evidence type="ECO:0000259" key="6">
    <source>
        <dbReference type="PROSITE" id="PS50222"/>
    </source>
</evidence>
<dbReference type="InterPro" id="IPR039647">
    <property type="entry name" value="EF_hand_pair_protein_CML-like"/>
</dbReference>
<keyword evidence="4" id="KW-0677">Repeat</keyword>
<feature type="domain" description="EF-hand" evidence="6">
    <location>
        <begin position="37"/>
        <end position="72"/>
    </location>
</feature>
<dbReference type="PROSITE" id="PS00018">
    <property type="entry name" value="EF_HAND_1"/>
    <property type="match status" value="4"/>
</dbReference>
<dbReference type="Proteomes" id="UP001279734">
    <property type="component" value="Unassembled WGS sequence"/>
</dbReference>
<comment type="function">
    <text evidence="1">Potential calcium sensor.</text>
</comment>
<keyword evidence="3" id="KW-0479">Metal-binding</keyword>
<evidence type="ECO:0000256" key="4">
    <source>
        <dbReference type="ARBA" id="ARBA00022737"/>
    </source>
</evidence>
<dbReference type="FunFam" id="1.10.238.10:FF:000231">
    <property type="entry name" value="Calmodulin-like protein 3"/>
    <property type="match status" value="1"/>
</dbReference>
<evidence type="ECO:0000313" key="7">
    <source>
        <dbReference type="EMBL" id="GMH27949.1"/>
    </source>
</evidence>
<evidence type="ECO:0000256" key="5">
    <source>
        <dbReference type="ARBA" id="ARBA00022837"/>
    </source>
</evidence>
<dbReference type="SMART" id="SM00054">
    <property type="entry name" value="EFh"/>
    <property type="match status" value="4"/>
</dbReference>
<proteinExistence type="inferred from homology"/>